<protein>
    <recommendedName>
        <fullName evidence="7">Membrane transport protein MMPL domain-containing protein</fullName>
    </recommendedName>
</protein>
<feature type="transmembrane region" description="Helical" evidence="6">
    <location>
        <begin position="627"/>
        <end position="646"/>
    </location>
</feature>
<keyword evidence="4 6" id="KW-1133">Transmembrane helix</keyword>
<evidence type="ECO:0000313" key="9">
    <source>
        <dbReference type="Proteomes" id="UP000182360"/>
    </source>
</evidence>
<reference evidence="8 9" key="1">
    <citation type="submission" date="2016-10" db="EMBL/GenBank/DDBJ databases">
        <authorList>
            <person name="de Groot N.N."/>
        </authorList>
    </citation>
    <scope>NUCLEOTIDE SEQUENCE [LARGE SCALE GENOMIC DNA]</scope>
    <source>
        <strain evidence="8 9">B25</strain>
    </source>
</reference>
<dbReference type="InterPro" id="IPR004869">
    <property type="entry name" value="MMPL_dom"/>
</dbReference>
<evidence type="ECO:0000256" key="1">
    <source>
        <dbReference type="ARBA" id="ARBA00004651"/>
    </source>
</evidence>
<evidence type="ECO:0000259" key="7">
    <source>
        <dbReference type="Pfam" id="PF03176"/>
    </source>
</evidence>
<feature type="transmembrane region" description="Helical" evidence="6">
    <location>
        <begin position="727"/>
        <end position="746"/>
    </location>
</feature>
<feature type="transmembrane region" description="Helical" evidence="6">
    <location>
        <begin position="230"/>
        <end position="249"/>
    </location>
</feature>
<keyword evidence="5 6" id="KW-0472">Membrane</keyword>
<feature type="transmembrane region" description="Helical" evidence="6">
    <location>
        <begin position="417"/>
        <end position="437"/>
    </location>
</feature>
<evidence type="ECO:0000256" key="2">
    <source>
        <dbReference type="ARBA" id="ARBA00022475"/>
    </source>
</evidence>
<dbReference type="GO" id="GO:0005886">
    <property type="term" value="C:plasma membrane"/>
    <property type="evidence" value="ECO:0007669"/>
    <property type="project" value="UniProtKB-SubCell"/>
</dbReference>
<gene>
    <name evidence="8" type="ORF">SAMN04487977_10444</name>
</gene>
<feature type="transmembrane region" description="Helical" evidence="6">
    <location>
        <begin position="255"/>
        <end position="276"/>
    </location>
</feature>
<feature type="domain" description="Membrane transport protein MMPL" evidence="7">
    <location>
        <begin position="141"/>
        <end position="381"/>
    </location>
</feature>
<evidence type="ECO:0000256" key="5">
    <source>
        <dbReference type="ARBA" id="ARBA00023136"/>
    </source>
</evidence>
<name>A0A1H9FHM0_9SPIR</name>
<dbReference type="OrthoDB" id="9794724at2"/>
<sequence length="787" mass="87404">MKVTKINDWFEKFGRFEIKHRWGFIIGLIIVTVVCSLGLTRLKLDNGEEDWFDDWETTKINQDHFESIFGSTDSLMAHITTKGTDVFDPEVLNMIDELGDELLNNVPYASSITSLMELSLPIGTEDGFEVKSPFEDGVPSDPSELAEKKAFIMSRESLVNSLVSEDCTETWLIVNLEQYSEGLDEAMQKIAPPAMAIFNDPKYQSDKWEIRPAGLSYTEYEEEKQITSQCVSRIALGFVVMLIFLIIFIRSLRGVVVPSIATIGALCTTLGASGWMNIKGNNTMLLVTVLLSMALAVGYAVHYINSFKMYFRKTGQRKESIVMGIRDSGWALFFTVITTMAGMLSFLSAGIRPMRWVGGITAAAVLAVFIFEIILLPCLYSFGKDKEPDPTFVDTEGSTKSDLRVEAMGKSILNKKWITVIAGSAVLLAVIPGMFKIKVNMNYSDMMGERTPYIKRLLEITRSQLGSQYSYEVLVEYEDEDSLKNPEVLKNMDELAERVGTLSMTKVSNGKPRVSSVTKVIKEMNRTLNGDDPDAYVIPDDQNLVSQEMFLYEISGGSDLYDYVSEDFKAGYLHIELAGYDGEEIVQNMDAVKEWVAELFPDASNAGVVGEVVQYAHMNGKLVRGSIRSIGTSLIVILLLLIIAFTSLRTGFIAMIPNVAPIAIIGGIMGYAGVNLDMITAMIMPMILGIAVDDTIHFTNHIKYHFELTGNYRSAVLNSYREIGKTMIMTTIILCAMFGIFLTSTMTVLVNIGWLSIVGLGSALIADYTLTPVLLFITKPFGHETNK</sequence>
<dbReference type="InterPro" id="IPR050545">
    <property type="entry name" value="Mycobact_MmpL"/>
</dbReference>
<dbReference type="PANTHER" id="PTHR33406:SF13">
    <property type="entry name" value="MEMBRANE PROTEIN YDFJ"/>
    <property type="match status" value="1"/>
</dbReference>
<keyword evidence="2" id="KW-1003">Cell membrane</keyword>
<dbReference type="AlphaFoldDB" id="A0A1H9FHM0"/>
<feature type="transmembrane region" description="Helical" evidence="6">
    <location>
        <begin position="652"/>
        <end position="674"/>
    </location>
</feature>
<dbReference type="SUPFAM" id="SSF82866">
    <property type="entry name" value="Multidrug efflux transporter AcrB transmembrane domain"/>
    <property type="match status" value="2"/>
</dbReference>
<proteinExistence type="predicted"/>
<feature type="transmembrane region" description="Helical" evidence="6">
    <location>
        <begin position="330"/>
        <end position="349"/>
    </location>
</feature>
<organism evidence="8 9">
    <name type="scientific">Treponema bryantii</name>
    <dbReference type="NCBI Taxonomy" id="163"/>
    <lineage>
        <taxon>Bacteria</taxon>
        <taxon>Pseudomonadati</taxon>
        <taxon>Spirochaetota</taxon>
        <taxon>Spirochaetia</taxon>
        <taxon>Spirochaetales</taxon>
        <taxon>Treponemataceae</taxon>
        <taxon>Treponema</taxon>
    </lineage>
</organism>
<comment type="subcellular location">
    <subcellularLocation>
        <location evidence="1">Cell membrane</location>
        <topology evidence="1">Multi-pass membrane protein</topology>
    </subcellularLocation>
</comment>
<feature type="transmembrane region" description="Helical" evidence="6">
    <location>
        <begin position="20"/>
        <end position="39"/>
    </location>
</feature>
<dbReference type="Pfam" id="PF03176">
    <property type="entry name" value="MMPL"/>
    <property type="match status" value="2"/>
</dbReference>
<evidence type="ECO:0000256" key="3">
    <source>
        <dbReference type="ARBA" id="ARBA00022692"/>
    </source>
</evidence>
<feature type="transmembrane region" description="Helical" evidence="6">
    <location>
        <begin position="356"/>
        <end position="382"/>
    </location>
</feature>
<keyword evidence="3 6" id="KW-0812">Transmembrane</keyword>
<evidence type="ECO:0000256" key="6">
    <source>
        <dbReference type="SAM" id="Phobius"/>
    </source>
</evidence>
<feature type="domain" description="Membrane transport protein MMPL" evidence="7">
    <location>
        <begin position="563"/>
        <end position="778"/>
    </location>
</feature>
<accession>A0A1H9FHM0</accession>
<feature type="transmembrane region" description="Helical" evidence="6">
    <location>
        <begin position="283"/>
        <end position="304"/>
    </location>
</feature>
<evidence type="ECO:0000313" key="8">
    <source>
        <dbReference type="EMBL" id="SEQ37416.1"/>
    </source>
</evidence>
<dbReference type="PANTHER" id="PTHR33406">
    <property type="entry name" value="MEMBRANE PROTEIN MJ1562-RELATED"/>
    <property type="match status" value="1"/>
</dbReference>
<feature type="transmembrane region" description="Helical" evidence="6">
    <location>
        <begin position="752"/>
        <end position="777"/>
    </location>
</feature>
<dbReference type="RefSeq" id="WP_074642821.1">
    <property type="nucleotide sequence ID" value="NZ_FOFU01000004.1"/>
</dbReference>
<evidence type="ECO:0000256" key="4">
    <source>
        <dbReference type="ARBA" id="ARBA00022989"/>
    </source>
</evidence>
<dbReference type="STRING" id="163.SAMN04487775_111105"/>
<dbReference type="EMBL" id="FOFU01000004">
    <property type="protein sequence ID" value="SEQ37416.1"/>
    <property type="molecule type" value="Genomic_DNA"/>
</dbReference>
<dbReference type="Gene3D" id="1.20.1640.10">
    <property type="entry name" value="Multidrug efflux transporter AcrB transmembrane domain"/>
    <property type="match status" value="2"/>
</dbReference>
<keyword evidence="9" id="KW-1185">Reference proteome</keyword>
<dbReference type="Proteomes" id="UP000182360">
    <property type="component" value="Unassembled WGS sequence"/>
</dbReference>